<accession>A0A6P8YQP7</accession>
<dbReference type="RefSeq" id="XP_034242318.1">
    <property type="nucleotide sequence ID" value="XM_034386427.1"/>
</dbReference>
<evidence type="ECO:0000313" key="2">
    <source>
        <dbReference type="Proteomes" id="UP000515158"/>
    </source>
</evidence>
<keyword evidence="2" id="KW-1185">Reference proteome</keyword>
<dbReference type="GeneID" id="117645886"/>
<organism evidence="3">
    <name type="scientific">Thrips palmi</name>
    <name type="common">Melon thrips</name>
    <dbReference type="NCBI Taxonomy" id="161013"/>
    <lineage>
        <taxon>Eukaryota</taxon>
        <taxon>Metazoa</taxon>
        <taxon>Ecdysozoa</taxon>
        <taxon>Arthropoda</taxon>
        <taxon>Hexapoda</taxon>
        <taxon>Insecta</taxon>
        <taxon>Pterygota</taxon>
        <taxon>Neoptera</taxon>
        <taxon>Paraneoptera</taxon>
        <taxon>Thysanoptera</taxon>
        <taxon>Terebrantia</taxon>
        <taxon>Thripoidea</taxon>
        <taxon>Thripidae</taxon>
        <taxon>Thrips</taxon>
    </lineage>
</organism>
<dbReference type="Proteomes" id="UP000515158">
    <property type="component" value="Unplaced"/>
</dbReference>
<dbReference type="AlphaFoldDB" id="A0A6P8YQP7"/>
<keyword evidence="1" id="KW-0732">Signal</keyword>
<gene>
    <name evidence="3" type="primary">LOC117645886</name>
</gene>
<evidence type="ECO:0000256" key="1">
    <source>
        <dbReference type="SAM" id="SignalP"/>
    </source>
</evidence>
<protein>
    <submittedName>
        <fullName evidence="3">Uncharacterized protein LOC117645886</fullName>
    </submittedName>
</protein>
<name>A0A6P8YQP7_THRPL</name>
<evidence type="ECO:0000313" key="3">
    <source>
        <dbReference type="RefSeq" id="XP_034242318.1"/>
    </source>
</evidence>
<feature type="chain" id="PRO_5027597773" evidence="1">
    <location>
        <begin position="18"/>
        <end position="232"/>
    </location>
</feature>
<dbReference type="KEGG" id="tpal:117645886"/>
<dbReference type="Gene3D" id="3.40.50.1820">
    <property type="entry name" value="alpha/beta hydrolase"/>
    <property type="match status" value="1"/>
</dbReference>
<dbReference type="InParanoid" id="A0A6P8YQP7"/>
<reference evidence="3" key="1">
    <citation type="submission" date="2025-08" db="UniProtKB">
        <authorList>
            <consortium name="RefSeq"/>
        </authorList>
    </citation>
    <scope>IDENTIFICATION</scope>
    <source>
        <tissue evidence="3">Total insect</tissue>
    </source>
</reference>
<proteinExistence type="predicted"/>
<feature type="signal peptide" evidence="1">
    <location>
        <begin position="1"/>
        <end position="17"/>
    </location>
</feature>
<dbReference type="InterPro" id="IPR029058">
    <property type="entry name" value="AB_hydrolase_fold"/>
</dbReference>
<sequence>MYSTLAIVAVLATAALAAPGTPFSHTPELPGQVDNALLQAELRAWKAAGKPDSVHFPDANARPVLADVVGNHSAHGLRGFFWFPTADDIKFHLYTKQDDTDIHGQEVFLSPESLLEAGFDTSLPTKVVIHGFTNNIESPVIQDIKNGEGMRAKTVSGFPRNPLQIAFAAIGTVRLAGPGARLCKLCLRTEQCTQYTLTVKTQQGSLRYEENEGIVKSEIRNASYYESKPFLT</sequence>